<dbReference type="Proteomes" id="UP000321721">
    <property type="component" value="Unassembled WGS sequence"/>
</dbReference>
<dbReference type="EMBL" id="VOOS01000002">
    <property type="protein sequence ID" value="TXB65799.1"/>
    <property type="molecule type" value="Genomic_DNA"/>
</dbReference>
<gene>
    <name evidence="2" type="ORF">FRY74_04330</name>
</gene>
<proteinExistence type="predicted"/>
<dbReference type="InterPro" id="IPR005135">
    <property type="entry name" value="Endo/exonuclease/phosphatase"/>
</dbReference>
<evidence type="ECO:0000259" key="1">
    <source>
        <dbReference type="Pfam" id="PF03372"/>
    </source>
</evidence>
<evidence type="ECO:0000313" key="2">
    <source>
        <dbReference type="EMBL" id="TXB65799.1"/>
    </source>
</evidence>
<keyword evidence="3" id="KW-1185">Reference proteome</keyword>
<name>A0A5C6RV81_9FLAO</name>
<comment type="caution">
    <text evidence="2">The sequence shown here is derived from an EMBL/GenBank/DDBJ whole genome shotgun (WGS) entry which is preliminary data.</text>
</comment>
<reference evidence="2 3" key="1">
    <citation type="submission" date="2019-08" db="EMBL/GenBank/DDBJ databases">
        <title>Genome of Vicingus serpentipes NCIMB 15042.</title>
        <authorList>
            <person name="Bowman J.P."/>
        </authorList>
    </citation>
    <scope>NUCLEOTIDE SEQUENCE [LARGE SCALE GENOMIC DNA]</scope>
    <source>
        <strain evidence="2 3">NCIMB 15042</strain>
    </source>
</reference>
<dbReference type="GO" id="GO:0006506">
    <property type="term" value="P:GPI anchor biosynthetic process"/>
    <property type="evidence" value="ECO:0007669"/>
    <property type="project" value="TreeGrafter"/>
</dbReference>
<accession>A0A5C6RV81</accession>
<dbReference type="AlphaFoldDB" id="A0A5C6RV81"/>
<dbReference type="GO" id="GO:0003824">
    <property type="term" value="F:catalytic activity"/>
    <property type="evidence" value="ECO:0007669"/>
    <property type="project" value="InterPro"/>
</dbReference>
<feature type="domain" description="Endonuclease/exonuclease/phosphatase" evidence="1">
    <location>
        <begin position="69"/>
        <end position="245"/>
    </location>
</feature>
<dbReference type="RefSeq" id="WP_147098993.1">
    <property type="nucleotide sequence ID" value="NZ_VOOS01000002.1"/>
</dbReference>
<sequence>MELTSDKHYINHNLNVYYNEIKSFSKKKTFLNSPFYSSHHQELNEVINGLEWDNTLSKTFPNKEILRIVSWNIERGKQLDYLIDYFKTEKELTKADVILVIETDNGMGRTKNRNVAKELAEALQMNYCFSPSYLVLGKGAIGETEHSDQNTLALHGTAILSKYPIQFAEGIEVPPVKEVFHSSEKRLGCKKGLVAQIEVNNKTISFGAIHIDLSSTAQDRAKQLGAIISALPKSDIQIVGGDWNCGTFNLRRKWEIITQSFSKLVTIGFAGAIQHYMTPELKFEKPLFNLLTEKGFDYNTYNDRTKGTLYFDMNDMLTNEKTAKFIPNFLVKELERRLKPWNGCVPLKIDWLAGKGAKSINAQTIEKPQINNTRLSDHNPIYVDIGI</sequence>
<dbReference type="PANTHER" id="PTHR14859">
    <property type="entry name" value="CALCOFLUOR WHITE HYPERSENSITIVE PROTEIN PRECURSOR"/>
    <property type="match status" value="1"/>
</dbReference>
<dbReference type="Gene3D" id="3.60.10.10">
    <property type="entry name" value="Endonuclease/exonuclease/phosphatase"/>
    <property type="match status" value="1"/>
</dbReference>
<dbReference type="OrthoDB" id="5447300at2"/>
<protein>
    <recommendedName>
        <fullName evidence="1">Endonuclease/exonuclease/phosphatase domain-containing protein</fullName>
    </recommendedName>
</protein>
<dbReference type="InterPro" id="IPR036691">
    <property type="entry name" value="Endo/exonu/phosph_ase_sf"/>
</dbReference>
<dbReference type="SUPFAM" id="SSF56219">
    <property type="entry name" value="DNase I-like"/>
    <property type="match status" value="1"/>
</dbReference>
<organism evidence="2 3">
    <name type="scientific">Vicingus serpentipes</name>
    <dbReference type="NCBI Taxonomy" id="1926625"/>
    <lineage>
        <taxon>Bacteria</taxon>
        <taxon>Pseudomonadati</taxon>
        <taxon>Bacteroidota</taxon>
        <taxon>Flavobacteriia</taxon>
        <taxon>Flavobacteriales</taxon>
        <taxon>Vicingaceae</taxon>
        <taxon>Vicingus</taxon>
    </lineage>
</organism>
<dbReference type="GO" id="GO:0016020">
    <property type="term" value="C:membrane"/>
    <property type="evidence" value="ECO:0007669"/>
    <property type="project" value="GOC"/>
</dbReference>
<evidence type="ECO:0000313" key="3">
    <source>
        <dbReference type="Proteomes" id="UP000321721"/>
    </source>
</evidence>
<dbReference type="PANTHER" id="PTHR14859:SF15">
    <property type="entry name" value="ENDONUCLEASE_EXONUCLEASE_PHOSPHATASE DOMAIN-CONTAINING PROTEIN"/>
    <property type="match status" value="1"/>
</dbReference>
<dbReference type="InterPro" id="IPR051916">
    <property type="entry name" value="GPI-anchor_lipid_remodeler"/>
</dbReference>
<dbReference type="Pfam" id="PF03372">
    <property type="entry name" value="Exo_endo_phos"/>
    <property type="match status" value="1"/>
</dbReference>